<dbReference type="InterPro" id="IPR050782">
    <property type="entry name" value="PP1_regulatory_subunit_3"/>
</dbReference>
<evidence type="ECO:0000256" key="1">
    <source>
        <dbReference type="SAM" id="MobiDB-lite"/>
    </source>
</evidence>
<keyword evidence="3" id="KW-1185">Reference proteome</keyword>
<dbReference type="STRING" id="225164.V4BNH9"/>
<reference evidence="2 3" key="1">
    <citation type="journal article" date="2013" name="Nature">
        <title>Insights into bilaterian evolution from three spiralian genomes.</title>
        <authorList>
            <person name="Simakov O."/>
            <person name="Marletaz F."/>
            <person name="Cho S.J."/>
            <person name="Edsinger-Gonzales E."/>
            <person name="Havlak P."/>
            <person name="Hellsten U."/>
            <person name="Kuo D.H."/>
            <person name="Larsson T."/>
            <person name="Lv J."/>
            <person name="Arendt D."/>
            <person name="Savage R."/>
            <person name="Osoegawa K."/>
            <person name="de Jong P."/>
            <person name="Grimwood J."/>
            <person name="Chapman J.A."/>
            <person name="Shapiro H."/>
            <person name="Aerts A."/>
            <person name="Otillar R.P."/>
            <person name="Terry A.Y."/>
            <person name="Boore J.L."/>
            <person name="Grigoriev I.V."/>
            <person name="Lindberg D.R."/>
            <person name="Seaver E.C."/>
            <person name="Weisblat D.A."/>
            <person name="Putnam N.H."/>
            <person name="Rokhsar D.S."/>
        </authorList>
    </citation>
    <scope>NUCLEOTIDE SEQUENCE [LARGE SCALE GENOMIC DNA]</scope>
</reference>
<dbReference type="OrthoDB" id="1881at2759"/>
<dbReference type="PANTHER" id="PTHR12307">
    <property type="entry name" value="PROTEIN PHOSPHATASE 1 REGULATORY SUBUNIT"/>
    <property type="match status" value="1"/>
</dbReference>
<evidence type="ECO:0000313" key="2">
    <source>
        <dbReference type="EMBL" id="ESO90394.1"/>
    </source>
</evidence>
<protein>
    <submittedName>
        <fullName evidence="2">Uncharacterized protein</fullName>
    </submittedName>
</protein>
<dbReference type="AlphaFoldDB" id="V4BNH9"/>
<gene>
    <name evidence="2" type="ORF">LOTGIDRAFT_164320</name>
</gene>
<feature type="compositionally biased region" description="Acidic residues" evidence="1">
    <location>
        <begin position="98"/>
        <end position="110"/>
    </location>
</feature>
<name>V4BNH9_LOTGI</name>
<sequence>MSINWGIRDFPMLDMVRTQACRTDRRMPVDFTSYLLAASPPTPSTGFELLSYAFNKSSPFTNDRLFDLNHNTNSNNNANLNARRNGPLKSIIIKSDNDSSENSETSEESETSSTPISPVSPGRVRKQVSFADHKGMALAQVRFLTEPSDMPPRLNPQLLVSLTHGATAGVTDDPPLKLCFTQPASDYLEFRERLEKECVSLENVILKNYSVALSDTV</sequence>
<dbReference type="EMBL" id="KB202444">
    <property type="protein sequence ID" value="ESO90394.1"/>
    <property type="molecule type" value="Genomic_DNA"/>
</dbReference>
<dbReference type="GO" id="GO:0005979">
    <property type="term" value="P:regulation of glycogen biosynthetic process"/>
    <property type="evidence" value="ECO:0007669"/>
    <property type="project" value="TreeGrafter"/>
</dbReference>
<dbReference type="GO" id="GO:0000164">
    <property type="term" value="C:protein phosphatase type 1 complex"/>
    <property type="evidence" value="ECO:0007669"/>
    <property type="project" value="TreeGrafter"/>
</dbReference>
<dbReference type="RefSeq" id="XP_009059063.1">
    <property type="nucleotide sequence ID" value="XM_009060815.1"/>
</dbReference>
<dbReference type="GeneID" id="20239709"/>
<dbReference type="GO" id="GO:0008157">
    <property type="term" value="F:protein phosphatase 1 binding"/>
    <property type="evidence" value="ECO:0007669"/>
    <property type="project" value="TreeGrafter"/>
</dbReference>
<dbReference type="PANTHER" id="PTHR12307:SF36">
    <property type="entry name" value="GLYCOGEN-BINDING SUBUNIT 76A"/>
    <property type="match status" value="1"/>
</dbReference>
<proteinExistence type="predicted"/>
<dbReference type="KEGG" id="lgi:LOTGIDRAFT_164320"/>
<dbReference type="GO" id="GO:2001069">
    <property type="term" value="F:glycogen binding"/>
    <property type="evidence" value="ECO:0007669"/>
    <property type="project" value="TreeGrafter"/>
</dbReference>
<evidence type="ECO:0000313" key="3">
    <source>
        <dbReference type="Proteomes" id="UP000030746"/>
    </source>
</evidence>
<accession>V4BNH9</accession>
<organism evidence="2 3">
    <name type="scientific">Lottia gigantea</name>
    <name type="common">Giant owl limpet</name>
    <dbReference type="NCBI Taxonomy" id="225164"/>
    <lineage>
        <taxon>Eukaryota</taxon>
        <taxon>Metazoa</taxon>
        <taxon>Spiralia</taxon>
        <taxon>Lophotrochozoa</taxon>
        <taxon>Mollusca</taxon>
        <taxon>Gastropoda</taxon>
        <taxon>Patellogastropoda</taxon>
        <taxon>Lottioidea</taxon>
        <taxon>Lottiidae</taxon>
        <taxon>Lottia</taxon>
    </lineage>
</organism>
<dbReference type="HOGENOM" id="CLU_1273507_0_0_1"/>
<dbReference type="CTD" id="20239709"/>
<feature type="region of interest" description="Disordered" evidence="1">
    <location>
        <begin position="93"/>
        <end position="123"/>
    </location>
</feature>
<dbReference type="Proteomes" id="UP000030746">
    <property type="component" value="Unassembled WGS sequence"/>
</dbReference>